<organism evidence="1 2">
    <name type="scientific">Rhodococcus phage Weasels2</name>
    <dbReference type="NCBI Taxonomy" id="1897437"/>
    <lineage>
        <taxon>Viruses</taxon>
        <taxon>Duplodnaviria</taxon>
        <taxon>Heunggongvirae</taxon>
        <taxon>Uroviricota</taxon>
        <taxon>Caudoviricetes</taxon>
        <taxon>Weaselvirus</taxon>
        <taxon>Weaselvirus weasel</taxon>
    </lineage>
</organism>
<keyword evidence="2" id="KW-1185">Reference proteome</keyword>
<accession>A0A1I9SAN2</accession>
<protein>
    <submittedName>
        <fullName evidence="1">Uncharacterized protein</fullName>
    </submittedName>
</protein>
<name>A0A1I9SAN2_9CAUD</name>
<reference evidence="2" key="1">
    <citation type="submission" date="2016-08" db="EMBL/GenBank/DDBJ databases">
        <authorList>
            <person name="Seilhamer J.J."/>
        </authorList>
    </citation>
    <scope>NUCLEOTIDE SEQUENCE [LARGE SCALE GENOMIC DNA]</scope>
</reference>
<dbReference type="Proteomes" id="UP000224902">
    <property type="component" value="Segment"/>
</dbReference>
<evidence type="ECO:0000313" key="1">
    <source>
        <dbReference type="EMBL" id="AOZ63838.1"/>
    </source>
</evidence>
<proteinExistence type="predicted"/>
<evidence type="ECO:0000313" key="2">
    <source>
        <dbReference type="Proteomes" id="UP000224902"/>
    </source>
</evidence>
<gene>
    <name evidence="1" type="ORF">SEA_WEASELS2_260</name>
</gene>
<sequence>MKEMKRKPGDPYVQVFTEYVPTKEVLELTIFYGVVSHYKSREDLEIDFPKSLGTGAKRDKVTNRYPWSRSSEEIAKYVKDNFSDLLDFYPNVPDATSFEFNCFGFRIHPKSFDTFPTDSEIDSIAYDAVPQSYDQLQKRYVALAMDIQLWAGRMMERNEWLKRLNETEEV</sequence>
<dbReference type="EMBL" id="KX774321">
    <property type="protein sequence ID" value="AOZ63838.1"/>
    <property type="molecule type" value="Genomic_DNA"/>
</dbReference>